<reference evidence="2 3" key="1">
    <citation type="journal article" date="2014" name="BMC Genomics">
        <title>Architecture and functions of a multipartite genome of the methylotrophic bacterium Paracoccus aminophilus JCM 7686, containing primary and secondary chromids.</title>
        <authorList>
            <person name="Dziewit L."/>
            <person name="Czarnecki J."/>
            <person name="Wibberg D."/>
            <person name="Radlinska M."/>
            <person name="Mrozek P."/>
            <person name="Szymczak M."/>
            <person name="Schluter A."/>
            <person name="Puhler A."/>
            <person name="Bartosik D."/>
        </authorList>
    </citation>
    <scope>NUCLEOTIDE SEQUENCE [LARGE SCALE GENOMIC DNA]</scope>
    <source>
        <strain evidence="2">JCM 7686</strain>
    </source>
</reference>
<proteinExistence type="predicted"/>
<keyword evidence="3" id="KW-1185">Reference proteome</keyword>
<feature type="compositionally biased region" description="Basic and acidic residues" evidence="1">
    <location>
        <begin position="1"/>
        <end position="21"/>
    </location>
</feature>
<dbReference type="Gene3D" id="2.40.10.180">
    <property type="entry name" value="Phage tail proteins"/>
    <property type="match status" value="1"/>
</dbReference>
<name>S5XS05_PARAH</name>
<feature type="region of interest" description="Disordered" evidence="1">
    <location>
        <begin position="1"/>
        <end position="38"/>
    </location>
</feature>
<dbReference type="PATRIC" id="fig|1367847.3.peg.750"/>
<gene>
    <name evidence="2" type="ORF">JCM7686_0793</name>
</gene>
<accession>S5XS05</accession>
<evidence type="ECO:0000313" key="2">
    <source>
        <dbReference type="EMBL" id="AGT07902.1"/>
    </source>
</evidence>
<dbReference type="InterPro" id="IPR008018">
    <property type="entry name" value="Phage_tail_attach_FII"/>
</dbReference>
<protein>
    <submittedName>
        <fullName evidence="2">Uncharacterized protein</fullName>
    </submittedName>
</protein>
<dbReference type="AlphaFoldDB" id="S5XS05"/>
<dbReference type="Proteomes" id="UP000015480">
    <property type="component" value="Chromosome"/>
</dbReference>
<dbReference type="Pfam" id="PF05354">
    <property type="entry name" value="Phage_attach"/>
    <property type="match status" value="1"/>
</dbReference>
<organism evidence="2 3">
    <name type="scientific">Paracoccus aminophilus JCM 7686</name>
    <dbReference type="NCBI Taxonomy" id="1367847"/>
    <lineage>
        <taxon>Bacteria</taxon>
        <taxon>Pseudomonadati</taxon>
        <taxon>Pseudomonadota</taxon>
        <taxon>Alphaproteobacteria</taxon>
        <taxon>Rhodobacterales</taxon>
        <taxon>Paracoccaceae</taxon>
        <taxon>Paracoccus</taxon>
    </lineage>
</organism>
<evidence type="ECO:0000313" key="3">
    <source>
        <dbReference type="Proteomes" id="UP000015480"/>
    </source>
</evidence>
<evidence type="ECO:0000256" key="1">
    <source>
        <dbReference type="SAM" id="MobiDB-lite"/>
    </source>
</evidence>
<sequence>MGRCRNGDHHDGNRQYGDWRCRGGCRKPVSDGPRSARRHHPLMTGIFDGMAGILADVVGTSITYHPASGAARDIQSVFREAPIEVEGADGHEVLITAPTWRVSRAIVPDVRRGDRIAVSGGRIFRVMAVHPTASPAMDAFVVCELQVVEG</sequence>
<dbReference type="eggNOG" id="ENOG503351B">
    <property type="taxonomic scope" value="Bacteria"/>
</dbReference>
<dbReference type="InterPro" id="IPR053734">
    <property type="entry name" value="Phage_Head-Tail_Connect_sf"/>
</dbReference>
<dbReference type="HOGENOM" id="CLU_146032_0_0_5"/>
<dbReference type="GO" id="GO:0019068">
    <property type="term" value="P:virion assembly"/>
    <property type="evidence" value="ECO:0007669"/>
    <property type="project" value="InterPro"/>
</dbReference>
<dbReference type="KEGG" id="pami:JCM7686_0793"/>
<dbReference type="STRING" id="1367847.JCM7686_0793"/>
<dbReference type="EMBL" id="CP006650">
    <property type="protein sequence ID" value="AGT07902.1"/>
    <property type="molecule type" value="Genomic_DNA"/>
</dbReference>